<comment type="caution">
    <text evidence="2">The sequence shown here is derived from an EMBL/GenBank/DDBJ whole genome shotgun (WGS) entry which is preliminary data.</text>
</comment>
<evidence type="ECO:0000313" key="2">
    <source>
        <dbReference type="EMBL" id="MPC76721.1"/>
    </source>
</evidence>
<name>A0A5B7HUL6_PORTR</name>
<evidence type="ECO:0000313" key="3">
    <source>
        <dbReference type="Proteomes" id="UP000324222"/>
    </source>
</evidence>
<evidence type="ECO:0000256" key="1">
    <source>
        <dbReference type="SAM" id="MobiDB-lite"/>
    </source>
</evidence>
<dbReference type="Proteomes" id="UP000324222">
    <property type="component" value="Unassembled WGS sequence"/>
</dbReference>
<reference evidence="2 3" key="1">
    <citation type="submission" date="2019-05" db="EMBL/GenBank/DDBJ databases">
        <title>Another draft genome of Portunus trituberculatus and its Hox gene families provides insights of decapod evolution.</title>
        <authorList>
            <person name="Jeong J.-H."/>
            <person name="Song I."/>
            <person name="Kim S."/>
            <person name="Choi T."/>
            <person name="Kim D."/>
            <person name="Ryu S."/>
            <person name="Kim W."/>
        </authorList>
    </citation>
    <scope>NUCLEOTIDE SEQUENCE [LARGE SCALE GENOMIC DNA]</scope>
    <source>
        <tissue evidence="2">Muscle</tissue>
    </source>
</reference>
<dbReference type="AlphaFoldDB" id="A0A5B7HUL6"/>
<feature type="compositionally biased region" description="Pro residues" evidence="1">
    <location>
        <begin position="57"/>
        <end position="79"/>
    </location>
</feature>
<feature type="compositionally biased region" description="Polar residues" evidence="1">
    <location>
        <begin position="81"/>
        <end position="98"/>
    </location>
</feature>
<sequence>MFIVLPLPVLLPPAPPYLASPRLAQPCPAPPRHRPGQAGSVNVMLEKDKPSQANPNQPKPTQPNPNPNPTPNPTQPNPNPGQTIGGSKNKPSGLQNKH</sequence>
<accession>A0A5B7HUL6</accession>
<protein>
    <submittedName>
        <fullName evidence="2">Uncharacterized protein</fullName>
    </submittedName>
</protein>
<keyword evidence="3" id="KW-1185">Reference proteome</keyword>
<gene>
    <name evidence="2" type="ORF">E2C01_071147</name>
</gene>
<proteinExistence type="predicted"/>
<dbReference type="EMBL" id="VSRR010044060">
    <property type="protein sequence ID" value="MPC76721.1"/>
    <property type="molecule type" value="Genomic_DNA"/>
</dbReference>
<feature type="region of interest" description="Disordered" evidence="1">
    <location>
        <begin position="11"/>
        <end position="98"/>
    </location>
</feature>
<organism evidence="2 3">
    <name type="scientific">Portunus trituberculatus</name>
    <name type="common">Swimming crab</name>
    <name type="synonym">Neptunus trituberculatus</name>
    <dbReference type="NCBI Taxonomy" id="210409"/>
    <lineage>
        <taxon>Eukaryota</taxon>
        <taxon>Metazoa</taxon>
        <taxon>Ecdysozoa</taxon>
        <taxon>Arthropoda</taxon>
        <taxon>Crustacea</taxon>
        <taxon>Multicrustacea</taxon>
        <taxon>Malacostraca</taxon>
        <taxon>Eumalacostraca</taxon>
        <taxon>Eucarida</taxon>
        <taxon>Decapoda</taxon>
        <taxon>Pleocyemata</taxon>
        <taxon>Brachyura</taxon>
        <taxon>Eubrachyura</taxon>
        <taxon>Portunoidea</taxon>
        <taxon>Portunidae</taxon>
        <taxon>Portuninae</taxon>
        <taxon>Portunus</taxon>
    </lineage>
</organism>